<keyword evidence="1" id="KW-0812">Transmembrane</keyword>
<evidence type="ECO:0000256" key="1">
    <source>
        <dbReference type="SAM" id="Phobius"/>
    </source>
</evidence>
<feature type="transmembrane region" description="Helical" evidence="1">
    <location>
        <begin position="6"/>
        <end position="29"/>
    </location>
</feature>
<reference evidence="2" key="1">
    <citation type="journal article" date="2016" name="Sci. Rep.">
        <title>Mitochondrial genomes of praying mantises (Dictyoptera, Mantodea): rearrangement, duplication, and reassignment of tRNA genes.</title>
        <authorList>
            <person name="Ye F."/>
            <person name="Lan X.E."/>
            <person name="Zhu W.B."/>
            <person name="You P."/>
        </authorList>
    </citation>
    <scope>NUCLEOTIDE SEQUENCE</scope>
    <source>
        <strain evidence="2">Yunnan</strain>
    </source>
</reference>
<accession>A0A172QHH7</accession>
<protein>
    <submittedName>
        <fullName evidence="2">ATP synthase F0 subunit 8</fullName>
    </submittedName>
</protein>
<keyword evidence="1" id="KW-0472">Membrane</keyword>
<geneLocation type="mitochondrion" evidence="2"/>
<dbReference type="EMBL" id="KU201314">
    <property type="protein sequence ID" value="AND97161.1"/>
    <property type="molecule type" value="Genomic_DNA"/>
</dbReference>
<dbReference type="AlphaFoldDB" id="A0A172QHH7"/>
<gene>
    <name evidence="2" type="primary">ATP8</name>
</gene>
<sequence>MPQMMPLNWLSLFIFFSSLLMMYSIMNYYTSIKSYPTSKSQKLTHKIHLWKW</sequence>
<keyword evidence="1" id="KW-1133">Transmembrane helix</keyword>
<evidence type="ECO:0000313" key="2">
    <source>
        <dbReference type="EMBL" id="AND97161.1"/>
    </source>
</evidence>
<name>A0A172QHH7_9NEOP</name>
<organism evidence="2">
    <name type="scientific">Theopompa sp. FY-2016a</name>
    <dbReference type="NCBI Taxonomy" id="1849000"/>
    <lineage>
        <taxon>Eukaryota</taxon>
        <taxon>Metazoa</taxon>
        <taxon>Ecdysozoa</taxon>
        <taxon>Arthropoda</taxon>
        <taxon>Hexapoda</taxon>
        <taxon>Insecta</taxon>
        <taxon>Pterygota</taxon>
        <taxon>Neoptera</taxon>
        <taxon>Polyneoptera</taxon>
        <taxon>Dictyoptera</taxon>
        <taxon>Mantodea</taxon>
        <taxon>Eumantodea</taxon>
        <taxon>Gonypetoidea</taxon>
        <taxon>Gonypetidae</taxon>
        <taxon>Gonypetinae</taxon>
        <taxon>Theopompa</taxon>
    </lineage>
</organism>
<proteinExistence type="predicted"/>
<keyword evidence="2" id="KW-0496">Mitochondrion</keyword>